<accession>A0A927F7P6</accession>
<evidence type="ECO:0000313" key="2">
    <source>
        <dbReference type="EMBL" id="MBD5778685.1"/>
    </source>
</evidence>
<dbReference type="Pfam" id="PF13649">
    <property type="entry name" value="Methyltransf_25"/>
    <property type="match status" value="1"/>
</dbReference>
<dbReference type="Proteomes" id="UP000622317">
    <property type="component" value="Unassembled WGS sequence"/>
</dbReference>
<dbReference type="InterPro" id="IPR041698">
    <property type="entry name" value="Methyltransf_25"/>
</dbReference>
<evidence type="ECO:0000313" key="3">
    <source>
        <dbReference type="Proteomes" id="UP000622317"/>
    </source>
</evidence>
<gene>
    <name evidence="2" type="ORF">IEN85_04225</name>
</gene>
<dbReference type="GO" id="GO:0008168">
    <property type="term" value="F:methyltransferase activity"/>
    <property type="evidence" value="ECO:0007669"/>
    <property type="project" value="UniProtKB-KW"/>
</dbReference>
<sequence>MRGFDRLAKAYQPLERLSFANRLQTLRCFCIPYLTGCRNGLLIGNGDGRFSAKLLQANSSIRVDSIDISRRMLEVAQANASGHSDRLNPVHGDALKYTYPETAYDFIGLHFCLDCFSQKQIDSLLPKLTACLRPGGVIAYSDFQASSFWQRAVVRSLYLCFRAATGLEVQRLPNAEWPGALRQVAEAEVLAGLAFSRVLRKS</sequence>
<dbReference type="SUPFAM" id="SSF53335">
    <property type="entry name" value="S-adenosyl-L-methionine-dependent methyltransferases"/>
    <property type="match status" value="1"/>
</dbReference>
<dbReference type="CDD" id="cd02440">
    <property type="entry name" value="AdoMet_MTases"/>
    <property type="match status" value="1"/>
</dbReference>
<proteinExistence type="predicted"/>
<comment type="caution">
    <text evidence="2">The sequence shown here is derived from an EMBL/GenBank/DDBJ whole genome shotgun (WGS) entry which is preliminary data.</text>
</comment>
<dbReference type="GO" id="GO:0032259">
    <property type="term" value="P:methylation"/>
    <property type="evidence" value="ECO:0007669"/>
    <property type="project" value="UniProtKB-KW"/>
</dbReference>
<feature type="domain" description="Methyltransferase" evidence="1">
    <location>
        <begin position="43"/>
        <end position="136"/>
    </location>
</feature>
<keyword evidence="2" id="KW-0808">Transferase</keyword>
<reference evidence="2" key="1">
    <citation type="submission" date="2020-09" db="EMBL/GenBank/DDBJ databases">
        <title>Pelagicoccus enzymogenes sp. nov. with an EPS production, isolated from marine sediment.</title>
        <authorList>
            <person name="Feng X."/>
        </authorList>
    </citation>
    <scope>NUCLEOTIDE SEQUENCE</scope>
    <source>
        <strain evidence="2">NFK12</strain>
    </source>
</reference>
<keyword evidence="2" id="KW-0489">Methyltransferase</keyword>
<keyword evidence="3" id="KW-1185">Reference proteome</keyword>
<evidence type="ECO:0000259" key="1">
    <source>
        <dbReference type="Pfam" id="PF13649"/>
    </source>
</evidence>
<name>A0A927F7P6_9BACT</name>
<dbReference type="Gene3D" id="3.40.50.150">
    <property type="entry name" value="Vaccinia Virus protein VP39"/>
    <property type="match status" value="1"/>
</dbReference>
<protein>
    <submittedName>
        <fullName evidence="2">Class I SAM-dependent methyltransferase</fullName>
    </submittedName>
</protein>
<dbReference type="InterPro" id="IPR029063">
    <property type="entry name" value="SAM-dependent_MTases_sf"/>
</dbReference>
<organism evidence="2 3">
    <name type="scientific">Pelagicoccus enzymogenes</name>
    <dbReference type="NCBI Taxonomy" id="2773457"/>
    <lineage>
        <taxon>Bacteria</taxon>
        <taxon>Pseudomonadati</taxon>
        <taxon>Verrucomicrobiota</taxon>
        <taxon>Opitutia</taxon>
        <taxon>Puniceicoccales</taxon>
        <taxon>Pelagicoccaceae</taxon>
        <taxon>Pelagicoccus</taxon>
    </lineage>
</organism>
<dbReference type="RefSeq" id="WP_191615815.1">
    <property type="nucleotide sequence ID" value="NZ_JACYFG010000006.1"/>
</dbReference>
<dbReference type="EMBL" id="JACYFG010000006">
    <property type="protein sequence ID" value="MBD5778685.1"/>
    <property type="molecule type" value="Genomic_DNA"/>
</dbReference>
<dbReference type="AlphaFoldDB" id="A0A927F7P6"/>